<comment type="function">
    <text evidence="7 10">This protein binds specifically to 23S rRNA; its binding is stimulated by other ribosomal proteins, e.g., L4, L17, and L20. It is important during the early stages of 50S assembly. It makes multiple contacts with different domains of the 23S rRNA in the assembled 50S subunit and ribosome.</text>
</comment>
<dbReference type="EMBL" id="DTAR01000184">
    <property type="protein sequence ID" value="HGM97832.1"/>
    <property type="molecule type" value="Genomic_DNA"/>
</dbReference>
<reference evidence="12" key="1">
    <citation type="journal article" date="2020" name="mSystems">
        <title>Genome- and Community-Level Interaction Insights into Carbon Utilization and Element Cycling Functions of Hydrothermarchaeota in Hydrothermal Sediment.</title>
        <authorList>
            <person name="Zhou Z."/>
            <person name="Liu Y."/>
            <person name="Xu W."/>
            <person name="Pan J."/>
            <person name="Luo Z.H."/>
            <person name="Li M."/>
        </authorList>
    </citation>
    <scope>NUCLEOTIDE SEQUENCE [LARGE SCALE GENOMIC DNA]</scope>
    <source>
        <strain evidence="12">SpSt-626</strain>
        <strain evidence="11">SpSt-695</strain>
    </source>
</reference>
<sequence length="115" mass="13185">MVEGIARIKYLRISAKKAKLIMDLIRGKDLREAERILLLTPKKAARLAYKALKSALDSYEKKAKENALPKERLYVKVAKADKGPEWWLLRPGFRGVPALARRKTSHFTIIIGERE</sequence>
<comment type="similarity">
    <text evidence="1 7 8">Belongs to the universal ribosomal protein uL22 family.</text>
</comment>
<protein>
    <recommendedName>
        <fullName evidence="6 7">Large ribosomal subunit protein uL22</fullName>
    </recommendedName>
</protein>
<dbReference type="Pfam" id="PF00237">
    <property type="entry name" value="Ribosomal_L22"/>
    <property type="match status" value="1"/>
</dbReference>
<dbReference type="PANTHER" id="PTHR13501">
    <property type="entry name" value="CHLOROPLAST 50S RIBOSOMAL PROTEIN L22-RELATED"/>
    <property type="match status" value="1"/>
</dbReference>
<evidence type="ECO:0000313" key="11">
    <source>
        <dbReference type="EMBL" id="HGK54120.1"/>
    </source>
</evidence>
<evidence type="ECO:0000256" key="3">
    <source>
        <dbReference type="ARBA" id="ARBA00022884"/>
    </source>
</evidence>
<dbReference type="AlphaFoldDB" id="A0A7V4ECG5"/>
<dbReference type="EMBL" id="DTDP01000171">
    <property type="protein sequence ID" value="HGK54120.1"/>
    <property type="molecule type" value="Genomic_DNA"/>
</dbReference>
<comment type="subunit">
    <text evidence="7 9">Part of the 50S ribosomal subunit.</text>
</comment>
<evidence type="ECO:0000256" key="8">
    <source>
        <dbReference type="RuleBase" id="RU004005"/>
    </source>
</evidence>
<dbReference type="GO" id="GO:0006412">
    <property type="term" value="P:translation"/>
    <property type="evidence" value="ECO:0007669"/>
    <property type="project" value="UniProtKB-UniRule"/>
</dbReference>
<keyword evidence="2 7" id="KW-0699">rRNA-binding</keyword>
<evidence type="ECO:0000313" key="12">
    <source>
        <dbReference type="EMBL" id="HGM97832.1"/>
    </source>
</evidence>
<proteinExistence type="inferred from homology"/>
<keyword evidence="3 7" id="KW-0694">RNA-binding</keyword>
<evidence type="ECO:0000256" key="7">
    <source>
        <dbReference type="HAMAP-Rule" id="MF_01331"/>
    </source>
</evidence>
<accession>A0A7V4ECG5</accession>
<evidence type="ECO:0000256" key="6">
    <source>
        <dbReference type="ARBA" id="ARBA00035207"/>
    </source>
</evidence>
<dbReference type="GO" id="GO:0022625">
    <property type="term" value="C:cytosolic large ribosomal subunit"/>
    <property type="evidence" value="ECO:0007669"/>
    <property type="project" value="TreeGrafter"/>
</dbReference>
<dbReference type="CDD" id="cd00336">
    <property type="entry name" value="Ribosomal_L22"/>
    <property type="match status" value="1"/>
</dbReference>
<gene>
    <name evidence="7" type="primary">rplV</name>
    <name evidence="12" type="ORF">ENT96_02145</name>
    <name evidence="11" type="ORF">ENU72_03760</name>
</gene>
<dbReference type="Gene3D" id="3.90.470.10">
    <property type="entry name" value="Ribosomal protein L22/L17"/>
    <property type="match status" value="1"/>
</dbReference>
<evidence type="ECO:0000256" key="9">
    <source>
        <dbReference type="RuleBase" id="RU004006"/>
    </source>
</evidence>
<dbReference type="InterPro" id="IPR001063">
    <property type="entry name" value="Ribosomal_uL22"/>
</dbReference>
<evidence type="ECO:0000256" key="1">
    <source>
        <dbReference type="ARBA" id="ARBA00009451"/>
    </source>
</evidence>
<evidence type="ECO:0000256" key="10">
    <source>
        <dbReference type="RuleBase" id="RU004008"/>
    </source>
</evidence>
<dbReference type="InterPro" id="IPR047867">
    <property type="entry name" value="Ribosomal_uL22_bac/org-type"/>
</dbReference>
<evidence type="ECO:0000256" key="2">
    <source>
        <dbReference type="ARBA" id="ARBA00022730"/>
    </source>
</evidence>
<comment type="caution">
    <text evidence="12">The sequence shown here is derived from an EMBL/GenBank/DDBJ whole genome shotgun (WGS) entry which is preliminary data.</text>
</comment>
<keyword evidence="5 7" id="KW-0687">Ribonucleoprotein</keyword>
<dbReference type="InterPro" id="IPR036394">
    <property type="entry name" value="Ribosomal_uL22_sf"/>
</dbReference>
<name>A0A7V4ECG5_UNCW3</name>
<dbReference type="SUPFAM" id="SSF54843">
    <property type="entry name" value="Ribosomal protein L22"/>
    <property type="match status" value="1"/>
</dbReference>
<dbReference type="HAMAP" id="MF_01331_B">
    <property type="entry name" value="Ribosomal_uL22_B"/>
    <property type="match status" value="1"/>
</dbReference>
<evidence type="ECO:0000256" key="4">
    <source>
        <dbReference type="ARBA" id="ARBA00022980"/>
    </source>
</evidence>
<evidence type="ECO:0000256" key="5">
    <source>
        <dbReference type="ARBA" id="ARBA00023274"/>
    </source>
</evidence>
<organism evidence="12">
    <name type="scientific">candidate division WOR-3 bacterium</name>
    <dbReference type="NCBI Taxonomy" id="2052148"/>
    <lineage>
        <taxon>Bacteria</taxon>
        <taxon>Bacteria division WOR-3</taxon>
    </lineage>
</organism>
<dbReference type="InterPro" id="IPR005727">
    <property type="entry name" value="Ribosomal_uL22_bac/chlpt-type"/>
</dbReference>
<dbReference type="GO" id="GO:0003735">
    <property type="term" value="F:structural constituent of ribosome"/>
    <property type="evidence" value="ECO:0007669"/>
    <property type="project" value="InterPro"/>
</dbReference>
<keyword evidence="4 7" id="KW-0689">Ribosomal protein</keyword>
<dbReference type="GO" id="GO:0019843">
    <property type="term" value="F:rRNA binding"/>
    <property type="evidence" value="ECO:0007669"/>
    <property type="project" value="UniProtKB-UniRule"/>
</dbReference>
<dbReference type="PANTHER" id="PTHR13501:SF8">
    <property type="entry name" value="LARGE RIBOSOMAL SUBUNIT PROTEIN UL22M"/>
    <property type="match status" value="1"/>
</dbReference>
<comment type="function">
    <text evidence="7">The globular domain of the protein is located near the polypeptide exit tunnel on the outside of the subunit, while an extended beta-hairpin is found that lines the wall of the exit tunnel in the center of the 70S ribosome.</text>
</comment>